<feature type="domain" description="SpoVT-AbrB" evidence="1">
    <location>
        <begin position="42"/>
        <end position="88"/>
    </location>
</feature>
<dbReference type="GO" id="GO:0003677">
    <property type="term" value="F:DNA binding"/>
    <property type="evidence" value="ECO:0007669"/>
    <property type="project" value="UniProtKB-KW"/>
</dbReference>
<evidence type="ECO:0000259" key="1">
    <source>
        <dbReference type="SMART" id="SM00966"/>
    </source>
</evidence>
<comment type="caution">
    <text evidence="2">The sequence shown here is derived from an EMBL/GenBank/DDBJ whole genome shotgun (WGS) entry which is preliminary data.</text>
</comment>
<dbReference type="InterPro" id="IPR037914">
    <property type="entry name" value="SpoVT-AbrB_sf"/>
</dbReference>
<accession>A0ABS7D808</accession>
<sequence length="117" mass="13447">MYGLLIVHPNIEIHNTKYNWEESGYSVKVTNDNVKRYSRKIGRMGNGLGVSLPKILAEKLNVSQGDEIEFIENDRGEVVLKKARKGQLPDNVRPEVLEAFFDVFEEDEGILEDLRDR</sequence>
<dbReference type="InterPro" id="IPR007159">
    <property type="entry name" value="SpoVT-AbrB_dom"/>
</dbReference>
<dbReference type="EMBL" id="JAHZIJ010000009">
    <property type="protein sequence ID" value="MBW7475976.1"/>
    <property type="molecule type" value="Genomic_DNA"/>
</dbReference>
<protein>
    <submittedName>
        <fullName evidence="2">AbrB/MazE/SpoVT family DNA-binding domain-containing protein</fullName>
    </submittedName>
</protein>
<organism evidence="2 3">
    <name type="scientific">Paenibacillus oenotherae</name>
    <dbReference type="NCBI Taxonomy" id="1435645"/>
    <lineage>
        <taxon>Bacteria</taxon>
        <taxon>Bacillati</taxon>
        <taxon>Bacillota</taxon>
        <taxon>Bacilli</taxon>
        <taxon>Bacillales</taxon>
        <taxon>Paenibacillaceae</taxon>
        <taxon>Paenibacillus</taxon>
    </lineage>
</organism>
<keyword evidence="3" id="KW-1185">Reference proteome</keyword>
<dbReference type="Pfam" id="PF04014">
    <property type="entry name" value="MazE_antitoxin"/>
    <property type="match status" value="1"/>
</dbReference>
<dbReference type="Gene3D" id="2.10.260.10">
    <property type="match status" value="1"/>
</dbReference>
<dbReference type="Proteomes" id="UP000812277">
    <property type="component" value="Unassembled WGS sequence"/>
</dbReference>
<gene>
    <name evidence="2" type="ORF">K0T92_14615</name>
</gene>
<reference evidence="2 3" key="1">
    <citation type="submission" date="2021-07" db="EMBL/GenBank/DDBJ databases">
        <title>Paenibacillus radiodurans sp. nov., isolated from the southeastern edge of Tengger Desert.</title>
        <authorList>
            <person name="Zhang G."/>
        </authorList>
    </citation>
    <scope>NUCLEOTIDE SEQUENCE [LARGE SCALE GENOMIC DNA]</scope>
    <source>
        <strain evidence="2 3">DT7-4</strain>
    </source>
</reference>
<dbReference type="SUPFAM" id="SSF89447">
    <property type="entry name" value="AbrB/MazE/MraZ-like"/>
    <property type="match status" value="1"/>
</dbReference>
<evidence type="ECO:0000313" key="3">
    <source>
        <dbReference type="Proteomes" id="UP000812277"/>
    </source>
</evidence>
<proteinExistence type="predicted"/>
<name>A0ABS7D808_9BACL</name>
<keyword evidence="2" id="KW-0238">DNA-binding</keyword>
<evidence type="ECO:0000313" key="2">
    <source>
        <dbReference type="EMBL" id="MBW7475976.1"/>
    </source>
</evidence>
<dbReference type="SMART" id="SM00966">
    <property type="entry name" value="SpoVT_AbrB"/>
    <property type="match status" value="1"/>
</dbReference>